<evidence type="ECO:0000313" key="4">
    <source>
        <dbReference type="EMBL" id="UXY17761.1"/>
    </source>
</evidence>
<dbReference type="InterPro" id="IPR050288">
    <property type="entry name" value="Cellulose_deg_GH3"/>
</dbReference>
<comment type="similarity">
    <text evidence="1">Belongs to the glycosyl hydrolase 3 family.</text>
</comment>
<dbReference type="PANTHER" id="PTHR42715">
    <property type="entry name" value="BETA-GLUCOSIDASE"/>
    <property type="match status" value="1"/>
</dbReference>
<keyword evidence="2" id="KW-0378">Hydrolase</keyword>
<name>A0ABY6DTQ8_9ACTN</name>
<dbReference type="RefSeq" id="WP_263227819.1">
    <property type="nucleotide sequence ID" value="NZ_CP106793.1"/>
</dbReference>
<dbReference type="SMART" id="SM01217">
    <property type="entry name" value="Fn3_like"/>
    <property type="match status" value="1"/>
</dbReference>
<gene>
    <name evidence="4" type="ORF">N8I84_02670</name>
</gene>
<dbReference type="Pfam" id="PF14310">
    <property type="entry name" value="Fn3-like"/>
    <property type="match status" value="1"/>
</dbReference>
<feature type="domain" description="Fibronectin type III-like" evidence="3">
    <location>
        <begin position="2"/>
        <end position="70"/>
    </location>
</feature>
<dbReference type="InterPro" id="IPR013783">
    <property type="entry name" value="Ig-like_fold"/>
</dbReference>
<keyword evidence="5" id="KW-1185">Reference proteome</keyword>
<protein>
    <submittedName>
        <fullName evidence="4">Fibronectin type III-like domain-contianing protein</fullName>
    </submittedName>
</protein>
<dbReference type="Proteomes" id="UP001061298">
    <property type="component" value="Chromosome"/>
</dbReference>
<evidence type="ECO:0000256" key="2">
    <source>
        <dbReference type="ARBA" id="ARBA00022801"/>
    </source>
</evidence>
<accession>A0ABY6DTQ8</accession>
<proteinExistence type="inferred from homology"/>
<dbReference type="InterPro" id="IPR026891">
    <property type="entry name" value="Fn3-like"/>
</dbReference>
<dbReference type="PANTHER" id="PTHR42715:SF10">
    <property type="entry name" value="BETA-GLUCOSIDASE"/>
    <property type="match status" value="1"/>
</dbReference>
<evidence type="ECO:0000259" key="3">
    <source>
        <dbReference type="SMART" id="SM01217"/>
    </source>
</evidence>
<sequence>MVQIYVTAPRRPVSSPARELRGFTKVALAPGESTTVELTLDRRAFAYWDVTRDDWTVAPGRYRIQLGGNAHGIAASAVLDLPGDKLVRPLTLDSPIGDWFGHPVVGPALTAWLVSGLTAEEARAAQEGNDEALRLLPSMAMRQFPVFLPRRLPQKLLEGPMRMSSASPDPADA</sequence>
<dbReference type="Gene3D" id="2.60.40.10">
    <property type="entry name" value="Immunoglobulins"/>
    <property type="match status" value="1"/>
</dbReference>
<evidence type="ECO:0000313" key="5">
    <source>
        <dbReference type="Proteomes" id="UP001061298"/>
    </source>
</evidence>
<reference evidence="4" key="1">
    <citation type="submission" date="2022-10" db="EMBL/GenBank/DDBJ databases">
        <authorList>
            <person name="Mo P."/>
        </authorList>
    </citation>
    <scope>NUCLEOTIDE SEQUENCE</scope>
    <source>
        <strain evidence="4">HUAS 13-4</strain>
    </source>
</reference>
<organism evidence="4 5">
    <name type="scientific">Streptomyces cynarae</name>
    <dbReference type="NCBI Taxonomy" id="2981134"/>
    <lineage>
        <taxon>Bacteria</taxon>
        <taxon>Bacillati</taxon>
        <taxon>Actinomycetota</taxon>
        <taxon>Actinomycetes</taxon>
        <taxon>Kitasatosporales</taxon>
        <taxon>Streptomycetaceae</taxon>
        <taxon>Streptomyces</taxon>
    </lineage>
</organism>
<dbReference type="EMBL" id="CP106793">
    <property type="protein sequence ID" value="UXY17761.1"/>
    <property type="molecule type" value="Genomic_DNA"/>
</dbReference>
<evidence type="ECO:0000256" key="1">
    <source>
        <dbReference type="ARBA" id="ARBA00005336"/>
    </source>
</evidence>